<feature type="compositionally biased region" description="Polar residues" evidence="14">
    <location>
        <begin position="497"/>
        <end position="513"/>
    </location>
</feature>
<feature type="compositionally biased region" description="Acidic residues" evidence="14">
    <location>
        <begin position="361"/>
        <end position="374"/>
    </location>
</feature>
<evidence type="ECO:0000256" key="2">
    <source>
        <dbReference type="ARBA" id="ARBA00005755"/>
    </source>
</evidence>
<evidence type="ECO:0000256" key="1">
    <source>
        <dbReference type="ARBA" id="ARBA00001966"/>
    </source>
</evidence>
<dbReference type="PROSITE" id="PS00116">
    <property type="entry name" value="DNA_POLYMERASE_B"/>
    <property type="match status" value="1"/>
</dbReference>
<evidence type="ECO:0000259" key="15">
    <source>
        <dbReference type="Pfam" id="PF00136"/>
    </source>
</evidence>
<dbReference type="GO" id="GO:0000166">
    <property type="term" value="F:nucleotide binding"/>
    <property type="evidence" value="ECO:0007669"/>
    <property type="project" value="InterPro"/>
</dbReference>
<dbReference type="GO" id="GO:0005634">
    <property type="term" value="C:nucleus"/>
    <property type="evidence" value="ECO:0007669"/>
    <property type="project" value="TreeGrafter"/>
</dbReference>
<keyword evidence="17" id="KW-1185">Reference proteome</keyword>
<evidence type="ECO:0000256" key="9">
    <source>
        <dbReference type="ARBA" id="ARBA00023004"/>
    </source>
</evidence>
<dbReference type="OrthoDB" id="2414538at2759"/>
<reference evidence="17" key="1">
    <citation type="journal article" date="2023" name="Commun. Biol.">
        <title>Genome analysis of Parmales, the sister group of diatoms, reveals the evolutionary specialization of diatoms from phago-mixotrophs to photoautotrophs.</title>
        <authorList>
            <person name="Ban H."/>
            <person name="Sato S."/>
            <person name="Yoshikawa S."/>
            <person name="Yamada K."/>
            <person name="Nakamura Y."/>
            <person name="Ichinomiya M."/>
            <person name="Sato N."/>
            <person name="Blanc-Mathieu R."/>
            <person name="Endo H."/>
            <person name="Kuwata A."/>
            <person name="Ogata H."/>
        </authorList>
    </citation>
    <scope>NUCLEOTIDE SEQUENCE [LARGE SCALE GENOMIC DNA]</scope>
    <source>
        <strain evidence="17">NIES 3701</strain>
    </source>
</reference>
<comment type="cofactor">
    <cofactor evidence="1">
        <name>[4Fe-4S] cluster</name>
        <dbReference type="ChEBI" id="CHEBI:49883"/>
    </cofactor>
</comment>
<dbReference type="GO" id="GO:0003887">
    <property type="term" value="F:DNA-directed DNA polymerase activity"/>
    <property type="evidence" value="ECO:0007669"/>
    <property type="project" value="UniProtKB-KW"/>
</dbReference>
<keyword evidence="3 13" id="KW-0808">Transferase</keyword>
<feature type="region of interest" description="Disordered" evidence="14">
    <location>
        <begin position="480"/>
        <end position="513"/>
    </location>
</feature>
<dbReference type="GO" id="GO:0003677">
    <property type="term" value="F:DNA binding"/>
    <property type="evidence" value="ECO:0007669"/>
    <property type="project" value="UniProtKB-KW"/>
</dbReference>
<evidence type="ECO:0000256" key="7">
    <source>
        <dbReference type="ARBA" id="ARBA00022833"/>
    </source>
</evidence>
<evidence type="ECO:0000256" key="5">
    <source>
        <dbReference type="ARBA" id="ARBA00022723"/>
    </source>
</evidence>
<name>A0A9W6ZRV9_9STRA</name>
<feature type="compositionally biased region" description="Polar residues" evidence="14">
    <location>
        <begin position="272"/>
        <end position="287"/>
    </location>
</feature>
<evidence type="ECO:0000256" key="10">
    <source>
        <dbReference type="ARBA" id="ARBA00023014"/>
    </source>
</evidence>
<evidence type="ECO:0000256" key="8">
    <source>
        <dbReference type="ARBA" id="ARBA00022932"/>
    </source>
</evidence>
<evidence type="ECO:0000256" key="14">
    <source>
        <dbReference type="SAM" id="MobiDB-lite"/>
    </source>
</evidence>
<evidence type="ECO:0000256" key="11">
    <source>
        <dbReference type="ARBA" id="ARBA00023204"/>
    </source>
</evidence>
<sequence length="1435" mass="159788">MDYQGSVAAQHTSQHTTQSSTITDGASIADNDNIKTTKLPPPHAKYPSPITGTITLTSLLSTPPYIQIYGLLKSPAFPNPISGHLIVHNYYSTYYEASSSSNSTPSPIFYGYSQTLACTLHRTSSNPKNFPKSSSPNCDRFNINSPTSNFLTSTGVGGRGSLTFTLGHVLKKNSNTVQIHVDHSTLSPPPPSEKYHVVKSLDSVWSSETSRLKEIFEEQKVNSVLSVPQVIGERAYEPEEKCRMWSGDYEGLKTVVDRYYDSPESNSEDEVSQTSQGPARTEVSQWATQRAEAELTQEDKDEVEVYLSHLKSQYYDDSDSLHDMLTAEEVVLGLETSGTHDDAEMAGLTQGRELTGKTLTMEDDDEEEGASEPEDFGRDDLPMGEFNDGAATQESWFSQDNLTEDLEERDEVRKSADSVRSRGYYEMKSSTPPQSRDAMRDCMLLPPKKYSSGKNSSLPDFTSRPTYSLNARMPSRSFILRSPSVPAPTTLKRKHPNQSLSNSITQMSAPSPSIRQNGGMGGILEKGGYVKQPASGSGPVTLFFLEIYVMPRKLNNRIISTTAEVDGVRCMCWLEGLDEGDGSDVKTVNRGTVVVLGEGEAKLSQKFKGNLHYEEVKTEAEGVKRIAGIIAWKNPDLLLSWDTQDSGIGYVIERAESLGIDIFKVIDRDVYMRSEEDRTKERKGDGLGEEWNDTQGAGSKASSVVGRIGVSVWRCCQDEVKVKDPGDLCMVVKAVLERRLPKCDESVLRNYWFENDRKDRSHVIDYINLRIDAVVGLIDKVDVLGRAGEMARLCCVDFGQSLPGIRGSQYRVEGTLRRAILNLSNHGHPKYLFPSPSKDQIQEVEALEVIPLVLQPRSGIYHDPIVVCDFTSLYPSLIIAYNLCYTTICGKAKYETTLEGGRPGTSGRIGLFDYPEKKTAETLYEYSERFGAAENDDVYVTPSGGIFVGKRKKQGVLPKMLEELLETRAMIKRAMKAYKNSPKVSKAVNRTLEAKQLAIKLLCNVTYGYTSATFSGRCCCPLVADAIVELARRTLGEAIDLVRRWGAKGERWEGAEVVYGDTDSVFIKLPGRTVPDAFEFGESYCAEVTRRNPKPVHLKMEKVYLGCMLQTKKKYCGMMYTSPDQKEGVFEAKGIETIRKDQCRMTQTILQGALIKLFQTADKIAVRRYLNRQWTKLLAGRLPISDFILTGRVRTSYREGGVTTAASLVKRLSESDPMLRFRNKQRISFVIVAAPAGELVKNSVVTPIELMEQWDKLTVHTIYYARRQLNNAIERCLCLPPYRIDVEAWFNDCPKPRIVRNHWPMGRTGTSMLTSFFGSDKCVICGNQTTSKGRSKTITCEECGKQEKRLGGLVLSVEKLKKAQMASKVLAGACQGCSSWRDEGYGVKMDDGSGVKKPLALCVNLDCKVFHKRHLWRSRELEAEALVEAFGGLDI</sequence>
<dbReference type="InterPro" id="IPR006134">
    <property type="entry name" value="DNA-dir_DNA_pol_B_multi_dom"/>
</dbReference>
<dbReference type="EMBL" id="BRXY01000051">
    <property type="protein sequence ID" value="GMH58221.1"/>
    <property type="molecule type" value="Genomic_DNA"/>
</dbReference>
<keyword evidence="8 13" id="KW-0239">DNA-directed DNA polymerase</keyword>
<feature type="region of interest" description="Disordered" evidence="14">
    <location>
        <begin position="261"/>
        <end position="287"/>
    </location>
</feature>
<feature type="domain" description="DNA-directed DNA polymerase family B multifunctional" evidence="15">
    <location>
        <begin position="852"/>
        <end position="1277"/>
    </location>
</feature>
<dbReference type="GO" id="GO:0042276">
    <property type="term" value="P:error-prone translesion synthesis"/>
    <property type="evidence" value="ECO:0007669"/>
    <property type="project" value="TreeGrafter"/>
</dbReference>
<evidence type="ECO:0000313" key="17">
    <source>
        <dbReference type="Proteomes" id="UP001165085"/>
    </source>
</evidence>
<dbReference type="InterPro" id="IPR036397">
    <property type="entry name" value="RNaseH_sf"/>
</dbReference>
<dbReference type="SUPFAM" id="SSF53098">
    <property type="entry name" value="Ribonuclease H-like"/>
    <property type="match status" value="1"/>
</dbReference>
<feature type="compositionally biased region" description="Low complexity" evidence="14">
    <location>
        <begin position="10"/>
        <end position="21"/>
    </location>
</feature>
<comment type="catalytic activity">
    <reaction evidence="12 13">
        <text>DNA(n) + a 2'-deoxyribonucleoside 5'-triphosphate = DNA(n+1) + diphosphate</text>
        <dbReference type="Rhea" id="RHEA:22508"/>
        <dbReference type="Rhea" id="RHEA-COMP:17339"/>
        <dbReference type="Rhea" id="RHEA-COMP:17340"/>
        <dbReference type="ChEBI" id="CHEBI:33019"/>
        <dbReference type="ChEBI" id="CHEBI:61560"/>
        <dbReference type="ChEBI" id="CHEBI:173112"/>
        <dbReference type="EC" id="2.7.7.7"/>
    </reaction>
</comment>
<dbReference type="InterPro" id="IPR017964">
    <property type="entry name" value="DNA-dir_DNA_pol_B_CS"/>
</dbReference>
<dbReference type="GO" id="GO:0016035">
    <property type="term" value="C:zeta DNA polymerase complex"/>
    <property type="evidence" value="ECO:0007669"/>
    <property type="project" value="InterPro"/>
</dbReference>
<dbReference type="PANTHER" id="PTHR45812:SF1">
    <property type="entry name" value="DNA POLYMERASE ZETA CATALYTIC SUBUNIT"/>
    <property type="match status" value="1"/>
</dbReference>
<keyword evidence="11" id="KW-0234">DNA repair</keyword>
<feature type="compositionally biased region" description="Polar residues" evidence="14">
    <location>
        <begin position="390"/>
        <end position="401"/>
    </location>
</feature>
<evidence type="ECO:0000256" key="13">
    <source>
        <dbReference type="RuleBase" id="RU000442"/>
    </source>
</evidence>
<proteinExistence type="inferred from homology"/>
<dbReference type="GO" id="GO:0006260">
    <property type="term" value="P:DNA replication"/>
    <property type="evidence" value="ECO:0007669"/>
    <property type="project" value="UniProtKB-KW"/>
</dbReference>
<keyword evidence="13" id="KW-0238">DNA-binding</keyword>
<dbReference type="Gene3D" id="3.90.1600.10">
    <property type="entry name" value="Palm domain of DNA polymerase"/>
    <property type="match status" value="1"/>
</dbReference>
<feature type="region of interest" description="Disordered" evidence="14">
    <location>
        <begin position="1"/>
        <end position="46"/>
    </location>
</feature>
<keyword evidence="6" id="KW-0227">DNA damage</keyword>
<dbReference type="SMART" id="SM00486">
    <property type="entry name" value="POLBc"/>
    <property type="match status" value="1"/>
</dbReference>
<dbReference type="SUPFAM" id="SSF56672">
    <property type="entry name" value="DNA/RNA polymerases"/>
    <property type="match status" value="1"/>
</dbReference>
<keyword evidence="4 13" id="KW-0548">Nucleotidyltransferase</keyword>
<comment type="similarity">
    <text evidence="2 13">Belongs to the DNA polymerase type-B family.</text>
</comment>
<dbReference type="Proteomes" id="UP001165085">
    <property type="component" value="Unassembled WGS sequence"/>
</dbReference>
<dbReference type="GO" id="GO:0046872">
    <property type="term" value="F:metal ion binding"/>
    <property type="evidence" value="ECO:0007669"/>
    <property type="project" value="UniProtKB-KW"/>
</dbReference>
<dbReference type="InterPro" id="IPR023211">
    <property type="entry name" value="DNA_pol_palm_dom_sf"/>
</dbReference>
<dbReference type="Gene3D" id="3.30.420.10">
    <property type="entry name" value="Ribonuclease H-like superfamily/Ribonuclease H"/>
    <property type="match status" value="1"/>
</dbReference>
<keyword evidence="9" id="KW-0408">Iron</keyword>
<dbReference type="InterPro" id="IPR043502">
    <property type="entry name" value="DNA/RNA_pol_sf"/>
</dbReference>
<protein>
    <recommendedName>
        <fullName evidence="13">DNA polymerase</fullName>
        <ecNumber evidence="13">2.7.7.7</ecNumber>
    </recommendedName>
</protein>
<dbReference type="GO" id="GO:0051536">
    <property type="term" value="F:iron-sulfur cluster binding"/>
    <property type="evidence" value="ECO:0007669"/>
    <property type="project" value="UniProtKB-KW"/>
</dbReference>
<dbReference type="InterPro" id="IPR042087">
    <property type="entry name" value="DNA_pol_B_thumb"/>
</dbReference>
<feature type="compositionally biased region" description="Basic and acidic residues" evidence="14">
    <location>
        <begin position="410"/>
        <end position="425"/>
    </location>
</feature>
<organism evidence="16 17">
    <name type="scientific">Triparma strigata</name>
    <dbReference type="NCBI Taxonomy" id="1606541"/>
    <lineage>
        <taxon>Eukaryota</taxon>
        <taxon>Sar</taxon>
        <taxon>Stramenopiles</taxon>
        <taxon>Ochrophyta</taxon>
        <taxon>Bolidophyceae</taxon>
        <taxon>Parmales</taxon>
        <taxon>Triparmaceae</taxon>
        <taxon>Triparma</taxon>
    </lineage>
</organism>
<keyword evidence="13" id="KW-0235">DNA replication</keyword>
<evidence type="ECO:0000256" key="3">
    <source>
        <dbReference type="ARBA" id="ARBA00022679"/>
    </source>
</evidence>
<dbReference type="InterPro" id="IPR012337">
    <property type="entry name" value="RNaseH-like_sf"/>
</dbReference>
<evidence type="ECO:0000256" key="6">
    <source>
        <dbReference type="ARBA" id="ARBA00022763"/>
    </source>
</evidence>
<dbReference type="GO" id="GO:0000724">
    <property type="term" value="P:double-strand break repair via homologous recombination"/>
    <property type="evidence" value="ECO:0007669"/>
    <property type="project" value="TreeGrafter"/>
</dbReference>
<dbReference type="Gene3D" id="1.10.132.60">
    <property type="entry name" value="DNA polymerase family B, C-terminal domain"/>
    <property type="match status" value="1"/>
</dbReference>
<feature type="region of interest" description="Disordered" evidence="14">
    <location>
        <begin position="347"/>
        <end position="439"/>
    </location>
</feature>
<dbReference type="PRINTS" id="PR00106">
    <property type="entry name" value="DNAPOLB"/>
</dbReference>
<dbReference type="InterPro" id="IPR030559">
    <property type="entry name" value="PolZ_Rev3"/>
</dbReference>
<dbReference type="Gene3D" id="1.10.287.690">
    <property type="entry name" value="Helix hairpin bin"/>
    <property type="match status" value="1"/>
</dbReference>
<comment type="caution">
    <text evidence="16">The sequence shown here is derived from an EMBL/GenBank/DDBJ whole genome shotgun (WGS) entry which is preliminary data.</text>
</comment>
<keyword evidence="5" id="KW-0479">Metal-binding</keyword>
<dbReference type="EC" id="2.7.7.7" evidence="13"/>
<dbReference type="Pfam" id="PF00136">
    <property type="entry name" value="DNA_pol_B"/>
    <property type="match status" value="1"/>
</dbReference>
<evidence type="ECO:0000256" key="4">
    <source>
        <dbReference type="ARBA" id="ARBA00022695"/>
    </source>
</evidence>
<accession>A0A9W6ZRV9</accession>
<evidence type="ECO:0000313" key="16">
    <source>
        <dbReference type="EMBL" id="GMH58221.1"/>
    </source>
</evidence>
<dbReference type="PANTHER" id="PTHR45812">
    <property type="entry name" value="DNA POLYMERASE ZETA CATALYTIC SUBUNIT"/>
    <property type="match status" value="1"/>
</dbReference>
<gene>
    <name evidence="16" type="ORF">TrST_g4537</name>
</gene>
<keyword evidence="7" id="KW-0862">Zinc</keyword>
<evidence type="ECO:0000256" key="12">
    <source>
        <dbReference type="ARBA" id="ARBA00049244"/>
    </source>
</evidence>
<keyword evidence="10" id="KW-0411">Iron-sulfur</keyword>
<dbReference type="FunFam" id="1.10.287.690:FF:000002">
    <property type="entry name" value="DNA polymerase zeta"/>
    <property type="match status" value="1"/>
</dbReference>
<dbReference type="InterPro" id="IPR006172">
    <property type="entry name" value="DNA-dir_DNA_pol_B"/>
</dbReference>